<dbReference type="InterPro" id="IPR038973">
    <property type="entry name" value="MutL/Mlh/Pms-like"/>
</dbReference>
<evidence type="ECO:0000259" key="2">
    <source>
        <dbReference type="SMART" id="SM01340"/>
    </source>
</evidence>
<reference evidence="3" key="1">
    <citation type="submission" date="2018-05" db="EMBL/GenBank/DDBJ databases">
        <authorList>
            <person name="Lanie J.A."/>
            <person name="Ng W.-L."/>
            <person name="Kazmierczak K.M."/>
            <person name="Andrzejewski T.M."/>
            <person name="Davidsen T.M."/>
            <person name="Wayne K.J."/>
            <person name="Tettelin H."/>
            <person name="Glass J.I."/>
            <person name="Rusch D."/>
            <person name="Podicherti R."/>
            <person name="Tsui H.-C.T."/>
            <person name="Winkler M.E."/>
        </authorList>
    </citation>
    <scope>NUCLEOTIDE SEQUENCE</scope>
</reference>
<dbReference type="GO" id="GO:0006298">
    <property type="term" value="P:mismatch repair"/>
    <property type="evidence" value="ECO:0007669"/>
    <property type="project" value="InterPro"/>
</dbReference>
<proteinExistence type="predicted"/>
<dbReference type="InterPro" id="IPR013507">
    <property type="entry name" value="DNA_mismatch_S5_2-like"/>
</dbReference>
<dbReference type="SMART" id="SM01340">
    <property type="entry name" value="DNA_mis_repair"/>
    <property type="match status" value="1"/>
</dbReference>
<dbReference type="PANTHER" id="PTHR10073:SF12">
    <property type="entry name" value="DNA MISMATCH REPAIR PROTEIN MLH1"/>
    <property type="match status" value="1"/>
</dbReference>
<dbReference type="PANTHER" id="PTHR10073">
    <property type="entry name" value="DNA MISMATCH REPAIR PROTEIN MLH, PMS, MUTL"/>
    <property type="match status" value="1"/>
</dbReference>
<organism evidence="3">
    <name type="scientific">marine metagenome</name>
    <dbReference type="NCBI Taxonomy" id="408172"/>
    <lineage>
        <taxon>unclassified sequences</taxon>
        <taxon>metagenomes</taxon>
        <taxon>ecological metagenomes</taxon>
    </lineage>
</organism>
<dbReference type="CDD" id="cd00782">
    <property type="entry name" value="MutL_Trans"/>
    <property type="match status" value="1"/>
</dbReference>
<dbReference type="GO" id="GO:0032300">
    <property type="term" value="C:mismatch repair complex"/>
    <property type="evidence" value="ECO:0007669"/>
    <property type="project" value="InterPro"/>
</dbReference>
<gene>
    <name evidence="3" type="ORF">METZ01_LOCUS481532</name>
</gene>
<dbReference type="Pfam" id="PF01119">
    <property type="entry name" value="DNA_mis_repair"/>
    <property type="match status" value="1"/>
</dbReference>
<feature type="domain" description="DNA mismatch repair protein S5" evidence="2">
    <location>
        <begin position="5"/>
        <end position="123"/>
    </location>
</feature>
<feature type="non-terminal residue" evidence="3">
    <location>
        <position position="241"/>
    </location>
</feature>
<dbReference type="EMBL" id="UINC01206853">
    <property type="protein sequence ID" value="SVE28678.1"/>
    <property type="molecule type" value="Genomic_DNA"/>
</dbReference>
<dbReference type="Gene3D" id="3.30.230.10">
    <property type="match status" value="1"/>
</dbReference>
<dbReference type="InterPro" id="IPR020568">
    <property type="entry name" value="Ribosomal_Su5_D2-typ_SF"/>
</dbReference>
<name>A0A383CAP1_9ZZZZ</name>
<dbReference type="GO" id="GO:0005524">
    <property type="term" value="F:ATP binding"/>
    <property type="evidence" value="ECO:0007669"/>
    <property type="project" value="InterPro"/>
</dbReference>
<protein>
    <recommendedName>
        <fullName evidence="2">DNA mismatch repair protein S5 domain-containing protein</fullName>
    </recommendedName>
</protein>
<dbReference type="SUPFAM" id="SSF54211">
    <property type="entry name" value="Ribosomal protein S5 domain 2-like"/>
    <property type="match status" value="1"/>
</dbReference>
<dbReference type="AlphaFoldDB" id="A0A383CAP1"/>
<dbReference type="GO" id="GO:0140664">
    <property type="term" value="F:ATP-dependent DNA damage sensor activity"/>
    <property type="evidence" value="ECO:0007669"/>
    <property type="project" value="InterPro"/>
</dbReference>
<dbReference type="GO" id="GO:0030983">
    <property type="term" value="F:mismatched DNA binding"/>
    <property type="evidence" value="ECO:0007669"/>
    <property type="project" value="InterPro"/>
</dbReference>
<feature type="compositionally biased region" description="Low complexity" evidence="1">
    <location>
        <begin position="119"/>
        <end position="132"/>
    </location>
</feature>
<feature type="region of interest" description="Disordered" evidence="1">
    <location>
        <begin position="119"/>
        <end position="164"/>
    </location>
</feature>
<sequence length="241" mass="27228">HLYRIAELFGAELAKELVQVDTEYGDYRLEGFISSPVYTRSSRSAQYCYVNQRFVRDKVILHSTQQGYSHLLPKGQHPAIYLFLSMDPKLFDVNVHPAKAEVRFAFQQEVHRFVSGSVKDSLSGSKKLSLPSMDQSENRFHATSQSRQTDHRVGPASNYSEGQSSARLSSAMELIYKDSAARSVDLESTRLRSPQVEIFHEKPSAVSNLIYSEFEPLGQLDRSFILMQGKPGILVVDQHIA</sequence>
<dbReference type="InterPro" id="IPR014721">
    <property type="entry name" value="Ribsml_uS5_D2-typ_fold_subgr"/>
</dbReference>
<dbReference type="GO" id="GO:0016887">
    <property type="term" value="F:ATP hydrolysis activity"/>
    <property type="evidence" value="ECO:0007669"/>
    <property type="project" value="InterPro"/>
</dbReference>
<evidence type="ECO:0000313" key="3">
    <source>
        <dbReference type="EMBL" id="SVE28678.1"/>
    </source>
</evidence>
<accession>A0A383CAP1</accession>
<feature type="non-terminal residue" evidence="3">
    <location>
        <position position="1"/>
    </location>
</feature>
<evidence type="ECO:0000256" key="1">
    <source>
        <dbReference type="SAM" id="MobiDB-lite"/>
    </source>
</evidence>